<protein>
    <recommendedName>
        <fullName evidence="7">Histidinol-phosphate aminotransferase</fullName>
        <ecNumber evidence="7">2.6.1.9</ecNumber>
    </recommendedName>
    <alternativeName>
        <fullName evidence="7">Imidazole acetol-phosphate transaminase</fullName>
    </alternativeName>
</protein>
<feature type="modified residue" description="N6-(pyridoxal phosphate)lysine" evidence="7">
    <location>
        <position position="206"/>
    </location>
</feature>
<dbReference type="Pfam" id="PF00155">
    <property type="entry name" value="Aminotran_1_2"/>
    <property type="match status" value="1"/>
</dbReference>
<dbReference type="GO" id="GO:0004400">
    <property type="term" value="F:histidinol-phosphate transaminase activity"/>
    <property type="evidence" value="ECO:0007669"/>
    <property type="project" value="UniProtKB-UniRule"/>
</dbReference>
<evidence type="ECO:0000313" key="10">
    <source>
        <dbReference type="Proteomes" id="UP000183700"/>
    </source>
</evidence>
<dbReference type="Gene3D" id="3.90.1150.10">
    <property type="entry name" value="Aspartate Aminotransferase, domain 1"/>
    <property type="match status" value="1"/>
</dbReference>
<dbReference type="InterPro" id="IPR015422">
    <property type="entry name" value="PyrdxlP-dep_Trfase_small"/>
</dbReference>
<dbReference type="InterPro" id="IPR005861">
    <property type="entry name" value="HisP_aminotrans"/>
</dbReference>
<dbReference type="Proteomes" id="UP000183700">
    <property type="component" value="Unassembled WGS sequence"/>
</dbReference>
<dbReference type="SUPFAM" id="SSF53383">
    <property type="entry name" value="PLP-dependent transferases"/>
    <property type="match status" value="1"/>
</dbReference>
<reference evidence="9 10" key="1">
    <citation type="submission" date="2014-12" db="EMBL/GenBank/DDBJ databases">
        <title>Draft genome sequences of 29 type strains of Enterococci.</title>
        <authorList>
            <person name="Zhong Z."/>
            <person name="Sun Z."/>
            <person name="Liu W."/>
            <person name="Zhang W."/>
            <person name="Zhang H."/>
        </authorList>
    </citation>
    <scope>NUCLEOTIDE SEQUENCE [LARGE SCALE GENOMIC DNA]</scope>
    <source>
        <strain evidence="9 10">DSM 22802</strain>
    </source>
</reference>
<dbReference type="PANTHER" id="PTHR43643:SF3">
    <property type="entry name" value="HISTIDINOL-PHOSPHATE AMINOTRANSFERASE"/>
    <property type="match status" value="1"/>
</dbReference>
<dbReference type="HAMAP" id="MF_01023">
    <property type="entry name" value="HisC_aminotrans_2"/>
    <property type="match status" value="1"/>
</dbReference>
<dbReference type="RefSeq" id="WP_071862229.1">
    <property type="nucleotide sequence ID" value="NZ_JAHLOV010000004.1"/>
</dbReference>
<keyword evidence="7" id="KW-0028">Amino-acid biosynthesis</keyword>
<dbReference type="CDD" id="cd00609">
    <property type="entry name" value="AAT_like"/>
    <property type="match status" value="1"/>
</dbReference>
<keyword evidence="5 7" id="KW-0663">Pyridoxal phosphate</keyword>
<organism evidence="9 10">
    <name type="scientific">Enterococcus devriesei</name>
    <dbReference type="NCBI Taxonomy" id="319970"/>
    <lineage>
        <taxon>Bacteria</taxon>
        <taxon>Bacillati</taxon>
        <taxon>Bacillota</taxon>
        <taxon>Bacilli</taxon>
        <taxon>Lactobacillales</taxon>
        <taxon>Enterococcaceae</taxon>
        <taxon>Enterococcus</taxon>
    </lineage>
</organism>
<dbReference type="NCBIfam" id="TIGR01141">
    <property type="entry name" value="hisC"/>
    <property type="match status" value="1"/>
</dbReference>
<dbReference type="EC" id="2.6.1.9" evidence="7"/>
<name>A0A1L8SUW3_9ENTE</name>
<comment type="cofactor">
    <cofactor evidence="1 7">
        <name>pyridoxal 5'-phosphate</name>
        <dbReference type="ChEBI" id="CHEBI:597326"/>
    </cofactor>
</comment>
<comment type="caution">
    <text evidence="9">The sequence shown here is derived from an EMBL/GenBank/DDBJ whole genome shotgun (WGS) entry which is preliminary data.</text>
</comment>
<dbReference type="InterPro" id="IPR015421">
    <property type="entry name" value="PyrdxlP-dep_Trfase_major"/>
</dbReference>
<keyword evidence="4 7" id="KW-0808">Transferase</keyword>
<sequence length="352" mass="39586">MTFLNQKYQSLTPYTPGEQVDETEFIKLNTNESPYPPAPKVQKAVAEAAQKLNRYPDIAWSSVAKPFAAYLGVKEDQLFLGNGSDEVLAYLFQGFTEQGIAFPDVTYGFYQVYSELYDVNTTIVPLKADFSIELKDYDELTGTVIFANPNAPTGVYLSQQAICDFLERHPNRLVVVDEAYIDFGCTSMISKITQYENLFVVGTFSKSRQLAGARLGFGVGNKKVIADLNRLRFSLNPYNINALTQAVGSAVLQEQAYVNQTIQKTIDVREWSKQQLAALGFEQTDSQGNFLFVKHSQISAEALFQALRAKKILVRWFNQPRAKDYLRITVGTQEQMRVLIKAVKKILTEVTS</sequence>
<dbReference type="GO" id="GO:0000105">
    <property type="term" value="P:L-histidine biosynthetic process"/>
    <property type="evidence" value="ECO:0007669"/>
    <property type="project" value="UniProtKB-UniRule"/>
</dbReference>
<evidence type="ECO:0000256" key="7">
    <source>
        <dbReference type="HAMAP-Rule" id="MF_01023"/>
    </source>
</evidence>
<evidence type="ECO:0000256" key="5">
    <source>
        <dbReference type="ARBA" id="ARBA00022898"/>
    </source>
</evidence>
<evidence type="ECO:0000256" key="6">
    <source>
        <dbReference type="ARBA" id="ARBA00023102"/>
    </source>
</evidence>
<evidence type="ECO:0000259" key="8">
    <source>
        <dbReference type="Pfam" id="PF00155"/>
    </source>
</evidence>
<dbReference type="Gene3D" id="3.40.640.10">
    <property type="entry name" value="Type I PLP-dependent aspartate aminotransferase-like (Major domain)"/>
    <property type="match status" value="1"/>
</dbReference>
<dbReference type="UniPathway" id="UPA00031">
    <property type="reaction ID" value="UER00012"/>
</dbReference>
<accession>A0A1L8SUW3</accession>
<dbReference type="AlphaFoldDB" id="A0A1L8SUW3"/>
<dbReference type="InterPro" id="IPR015424">
    <property type="entry name" value="PyrdxlP-dep_Trfase"/>
</dbReference>
<gene>
    <name evidence="7" type="primary">hisC</name>
    <name evidence="9" type="ORF">RV00_GL002426</name>
</gene>
<comment type="similarity">
    <text evidence="7">Belongs to the class-II pyridoxal-phosphate-dependent aminotransferase family. Histidinol-phosphate aminotransferase subfamily.</text>
</comment>
<dbReference type="PANTHER" id="PTHR43643">
    <property type="entry name" value="HISTIDINOL-PHOSPHATE AMINOTRANSFERASE 2"/>
    <property type="match status" value="1"/>
</dbReference>
<dbReference type="STRING" id="319970.RV00_GL002426"/>
<keyword evidence="6 7" id="KW-0368">Histidine biosynthesis</keyword>
<feature type="domain" description="Aminotransferase class I/classII large" evidence="8">
    <location>
        <begin position="24"/>
        <end position="342"/>
    </location>
</feature>
<keyword evidence="3 7" id="KW-0032">Aminotransferase</keyword>
<comment type="pathway">
    <text evidence="7">Amino-acid biosynthesis; L-histidine biosynthesis; L-histidine from 5-phospho-alpha-D-ribose 1-diphosphate: step 7/9.</text>
</comment>
<evidence type="ECO:0000256" key="3">
    <source>
        <dbReference type="ARBA" id="ARBA00022576"/>
    </source>
</evidence>
<dbReference type="EMBL" id="JXKM01000005">
    <property type="protein sequence ID" value="OJG35672.1"/>
    <property type="molecule type" value="Genomic_DNA"/>
</dbReference>
<proteinExistence type="inferred from homology"/>
<comment type="subunit">
    <text evidence="2 7">Homodimer.</text>
</comment>
<dbReference type="GO" id="GO:0030170">
    <property type="term" value="F:pyridoxal phosphate binding"/>
    <property type="evidence" value="ECO:0007669"/>
    <property type="project" value="InterPro"/>
</dbReference>
<comment type="catalytic activity">
    <reaction evidence="7">
        <text>L-histidinol phosphate + 2-oxoglutarate = 3-(imidazol-4-yl)-2-oxopropyl phosphate + L-glutamate</text>
        <dbReference type="Rhea" id="RHEA:23744"/>
        <dbReference type="ChEBI" id="CHEBI:16810"/>
        <dbReference type="ChEBI" id="CHEBI:29985"/>
        <dbReference type="ChEBI" id="CHEBI:57766"/>
        <dbReference type="ChEBI" id="CHEBI:57980"/>
        <dbReference type="EC" id="2.6.1.9"/>
    </reaction>
</comment>
<evidence type="ECO:0000256" key="1">
    <source>
        <dbReference type="ARBA" id="ARBA00001933"/>
    </source>
</evidence>
<evidence type="ECO:0000256" key="2">
    <source>
        <dbReference type="ARBA" id="ARBA00011738"/>
    </source>
</evidence>
<dbReference type="OrthoDB" id="9813612at2"/>
<evidence type="ECO:0000256" key="4">
    <source>
        <dbReference type="ARBA" id="ARBA00022679"/>
    </source>
</evidence>
<dbReference type="InterPro" id="IPR050106">
    <property type="entry name" value="HistidinolP_aminotransfase"/>
</dbReference>
<keyword evidence="10" id="KW-1185">Reference proteome</keyword>
<dbReference type="InterPro" id="IPR004839">
    <property type="entry name" value="Aminotransferase_I/II_large"/>
</dbReference>
<evidence type="ECO:0000313" key="9">
    <source>
        <dbReference type="EMBL" id="OJG35672.1"/>
    </source>
</evidence>